<evidence type="ECO:0000313" key="5">
    <source>
        <dbReference type="Proteomes" id="UP000648663"/>
    </source>
</evidence>
<dbReference type="Proteomes" id="UP000552836">
    <property type="component" value="Unassembled WGS sequence"/>
</dbReference>
<feature type="transmembrane region" description="Helical" evidence="1">
    <location>
        <begin position="30"/>
        <end position="53"/>
    </location>
</feature>
<reference evidence="3 4" key="3">
    <citation type="submission" date="2020-02" db="EMBL/GenBank/DDBJ databases">
        <title>Sequencing the genomes of 1000 actinobacteria strains.</title>
        <authorList>
            <person name="Klenk H.-P."/>
        </authorList>
    </citation>
    <scope>NUCLEOTIDE SEQUENCE [LARGE SCALE GENOMIC DNA]</scope>
    <source>
        <strain evidence="3 4">DSM 45201</strain>
    </source>
</reference>
<gene>
    <name evidence="3" type="ORF">FB380_002691</name>
    <name evidence="2" type="ORF">GCM10011589_39250</name>
</gene>
<keyword evidence="1" id="KW-1133">Transmembrane helix</keyword>
<protein>
    <submittedName>
        <fullName evidence="3">Membrane protein implicated in regulation of membrane protease activity</fullName>
    </submittedName>
</protein>
<comment type="caution">
    <text evidence="3">The sequence shown here is derived from an EMBL/GenBank/DDBJ whole genome shotgun (WGS) entry which is preliminary data.</text>
</comment>
<keyword evidence="1" id="KW-0472">Membrane</keyword>
<reference evidence="2" key="1">
    <citation type="journal article" date="2014" name="Int. J. Syst. Evol. Microbiol.">
        <title>Complete genome of a new Firmicutes species belonging to the dominant human colonic microbiota ('Ruminococcus bicirculans') reveals two chromosomes and a selective capacity to utilize plant glucans.</title>
        <authorList>
            <consortium name="NISC Comparative Sequencing Program"/>
            <person name="Wegmann U."/>
            <person name="Louis P."/>
            <person name="Goesmann A."/>
            <person name="Henrissat B."/>
            <person name="Duncan S.H."/>
            <person name="Flint H.J."/>
        </authorList>
    </citation>
    <scope>NUCLEOTIDE SEQUENCE</scope>
    <source>
        <strain evidence="2">CGMCC 4.5581</strain>
    </source>
</reference>
<keyword evidence="3" id="KW-0378">Hydrolase</keyword>
<keyword evidence="5" id="KW-1185">Reference proteome</keyword>
<sequence length="54" mass="5762">MIWFLLGVLLVSAIAGGLVAWRARESYIALAVGGSLLMLAVTALFILFVLTVLQ</sequence>
<organism evidence="3 4">
    <name type="scientific">Modestobacter marinus</name>
    <dbReference type="NCBI Taxonomy" id="477641"/>
    <lineage>
        <taxon>Bacteria</taxon>
        <taxon>Bacillati</taxon>
        <taxon>Actinomycetota</taxon>
        <taxon>Actinomycetes</taxon>
        <taxon>Geodermatophilales</taxon>
        <taxon>Geodermatophilaceae</taxon>
        <taxon>Modestobacter</taxon>
    </lineage>
</organism>
<dbReference type="RefSeq" id="WP_166755487.1">
    <property type="nucleotide sequence ID" value="NZ_BAABJU010000005.1"/>
</dbReference>
<dbReference type="EMBL" id="JAAMPA010000001">
    <property type="protein sequence ID" value="NIH68245.1"/>
    <property type="molecule type" value="Genomic_DNA"/>
</dbReference>
<evidence type="ECO:0000256" key="1">
    <source>
        <dbReference type="SAM" id="Phobius"/>
    </source>
</evidence>
<accession>A0A846LRQ3</accession>
<reference evidence="2" key="4">
    <citation type="submission" date="2024-05" db="EMBL/GenBank/DDBJ databases">
        <authorList>
            <person name="Sun Q."/>
            <person name="Zhou Y."/>
        </authorList>
    </citation>
    <scope>NUCLEOTIDE SEQUENCE</scope>
    <source>
        <strain evidence="2">CGMCC 4.5581</strain>
    </source>
</reference>
<keyword evidence="1" id="KW-0812">Transmembrane</keyword>
<evidence type="ECO:0000313" key="4">
    <source>
        <dbReference type="Proteomes" id="UP000552836"/>
    </source>
</evidence>
<name>A0A846LRQ3_9ACTN</name>
<dbReference type="Proteomes" id="UP000648663">
    <property type="component" value="Unassembled WGS sequence"/>
</dbReference>
<evidence type="ECO:0000313" key="3">
    <source>
        <dbReference type="EMBL" id="NIH68245.1"/>
    </source>
</evidence>
<dbReference type="GO" id="GO:0006508">
    <property type="term" value="P:proteolysis"/>
    <property type="evidence" value="ECO:0007669"/>
    <property type="project" value="UniProtKB-KW"/>
</dbReference>
<dbReference type="EMBL" id="BMMI01000008">
    <property type="protein sequence ID" value="GGL79261.1"/>
    <property type="molecule type" value="Genomic_DNA"/>
</dbReference>
<reference evidence="5" key="2">
    <citation type="journal article" date="2019" name="Int. J. Syst. Evol. Microbiol.">
        <title>The Global Catalogue of Microorganisms (GCM) 10K type strain sequencing project: providing services to taxonomists for standard genome sequencing and annotation.</title>
        <authorList>
            <consortium name="The Broad Institute Genomics Platform"/>
            <consortium name="The Broad Institute Genome Sequencing Center for Infectious Disease"/>
            <person name="Wu L."/>
            <person name="Ma J."/>
        </authorList>
    </citation>
    <scope>NUCLEOTIDE SEQUENCE [LARGE SCALE GENOMIC DNA]</scope>
    <source>
        <strain evidence="5">CGMCC 4.5581</strain>
    </source>
</reference>
<evidence type="ECO:0000313" key="2">
    <source>
        <dbReference type="EMBL" id="GGL79261.1"/>
    </source>
</evidence>
<dbReference type="AlphaFoldDB" id="A0A846LRQ3"/>
<dbReference type="GO" id="GO:0008233">
    <property type="term" value="F:peptidase activity"/>
    <property type="evidence" value="ECO:0007669"/>
    <property type="project" value="UniProtKB-KW"/>
</dbReference>
<proteinExistence type="predicted"/>
<keyword evidence="3" id="KW-0645">Protease</keyword>